<evidence type="ECO:0000313" key="8">
    <source>
        <dbReference type="RefSeq" id="XP_005090069.1"/>
    </source>
</evidence>
<name>A0ABM0JBU5_APLCA</name>
<dbReference type="Pfam" id="PF10328">
    <property type="entry name" value="7TM_GPCR_Srx"/>
    <property type="match status" value="1"/>
</dbReference>
<accession>A0ABM0JBU5</accession>
<evidence type="ECO:0000256" key="3">
    <source>
        <dbReference type="ARBA" id="ARBA00022989"/>
    </source>
</evidence>
<evidence type="ECO:0000313" key="7">
    <source>
        <dbReference type="Proteomes" id="UP000694888"/>
    </source>
</evidence>
<feature type="transmembrane region" description="Helical" evidence="5">
    <location>
        <begin position="62"/>
        <end position="90"/>
    </location>
</feature>
<organism evidence="7 8">
    <name type="scientific">Aplysia californica</name>
    <name type="common">California sea hare</name>
    <dbReference type="NCBI Taxonomy" id="6500"/>
    <lineage>
        <taxon>Eukaryota</taxon>
        <taxon>Metazoa</taxon>
        <taxon>Spiralia</taxon>
        <taxon>Lophotrochozoa</taxon>
        <taxon>Mollusca</taxon>
        <taxon>Gastropoda</taxon>
        <taxon>Heterobranchia</taxon>
        <taxon>Euthyneura</taxon>
        <taxon>Tectipleura</taxon>
        <taxon>Aplysiida</taxon>
        <taxon>Aplysioidea</taxon>
        <taxon>Aplysiidae</taxon>
        <taxon>Aplysia</taxon>
    </lineage>
</organism>
<dbReference type="Proteomes" id="UP000694888">
    <property type="component" value="Unplaced"/>
</dbReference>
<gene>
    <name evidence="8" type="primary">LOC101856704</name>
</gene>
<dbReference type="GeneID" id="101856704"/>
<feature type="domain" description="G-protein coupled receptors family 1 profile" evidence="6">
    <location>
        <begin position="43"/>
        <end position="258"/>
    </location>
</feature>
<keyword evidence="7" id="KW-1185">Reference proteome</keyword>
<protein>
    <submittedName>
        <fullName evidence="8">Probable G-protein coupled receptor B0563.6</fullName>
    </submittedName>
</protein>
<keyword evidence="2 5" id="KW-0812">Transmembrane</keyword>
<dbReference type="InterPro" id="IPR052954">
    <property type="entry name" value="GPCR-Ligand_Int"/>
</dbReference>
<reference evidence="8" key="1">
    <citation type="submission" date="2025-08" db="UniProtKB">
        <authorList>
            <consortium name="RefSeq"/>
        </authorList>
    </citation>
    <scope>IDENTIFICATION</scope>
</reference>
<dbReference type="Gene3D" id="1.20.1070.10">
    <property type="entry name" value="Rhodopsin 7-helix transmembrane proteins"/>
    <property type="match status" value="1"/>
</dbReference>
<feature type="transmembrane region" description="Helical" evidence="5">
    <location>
        <begin position="102"/>
        <end position="127"/>
    </location>
</feature>
<keyword evidence="4 5" id="KW-0472">Membrane</keyword>
<sequence>MNNSTYVFDKGACQALLEGEVFDILRVVNYVCVIVTSLAGIVGNILNIVIFRRQGFRDGTVLSLLCLSVTDLMCSLTSLVGTLGFLINWVQVRRHHSTLKTISSILMGFLRTGFSQMSMFTTVILSLERCLCVVKPLTFKKLLTRRRTVIMLVLGHLETIVTYFLLLGSCRYSWTFDPSANATIFKRSDTKAYKEVLKVHSNLNGLVVTLTVVTVIIFTSCVTIFSLKRASRFRLSAQSNWAQVKVHIMSFVQFRVKY</sequence>
<proteinExistence type="predicted"/>
<feature type="transmembrane region" description="Helical" evidence="5">
    <location>
        <begin position="148"/>
        <end position="166"/>
    </location>
</feature>
<evidence type="ECO:0000256" key="1">
    <source>
        <dbReference type="ARBA" id="ARBA00004370"/>
    </source>
</evidence>
<keyword evidence="3 5" id="KW-1133">Transmembrane helix</keyword>
<dbReference type="PANTHER" id="PTHR46641">
    <property type="entry name" value="FMRFAMIDE RECEPTOR-RELATED"/>
    <property type="match status" value="1"/>
</dbReference>
<dbReference type="SUPFAM" id="SSF81321">
    <property type="entry name" value="Family A G protein-coupled receptor-like"/>
    <property type="match status" value="1"/>
</dbReference>
<comment type="subcellular location">
    <subcellularLocation>
        <location evidence="1">Membrane</location>
    </subcellularLocation>
</comment>
<evidence type="ECO:0000256" key="2">
    <source>
        <dbReference type="ARBA" id="ARBA00022692"/>
    </source>
</evidence>
<dbReference type="InterPro" id="IPR019430">
    <property type="entry name" value="7TM_GPCR_serpentine_rcpt_Srx"/>
</dbReference>
<feature type="transmembrane region" description="Helical" evidence="5">
    <location>
        <begin position="27"/>
        <end position="50"/>
    </location>
</feature>
<evidence type="ECO:0000256" key="4">
    <source>
        <dbReference type="ARBA" id="ARBA00023136"/>
    </source>
</evidence>
<dbReference type="CDD" id="cd00637">
    <property type="entry name" value="7tm_classA_rhodopsin-like"/>
    <property type="match status" value="1"/>
</dbReference>
<evidence type="ECO:0000256" key="5">
    <source>
        <dbReference type="SAM" id="Phobius"/>
    </source>
</evidence>
<dbReference type="InterPro" id="IPR017452">
    <property type="entry name" value="GPCR_Rhodpsn_7TM"/>
</dbReference>
<dbReference type="PROSITE" id="PS50262">
    <property type="entry name" value="G_PROTEIN_RECEP_F1_2"/>
    <property type="match status" value="1"/>
</dbReference>
<dbReference type="PANTHER" id="PTHR46641:SF18">
    <property type="entry name" value="G-PROTEIN COUPLED RECEPTORS FAMILY 1 PROFILE DOMAIN-CONTAINING PROTEIN"/>
    <property type="match status" value="1"/>
</dbReference>
<keyword evidence="8" id="KW-0675">Receptor</keyword>
<evidence type="ECO:0000259" key="6">
    <source>
        <dbReference type="PROSITE" id="PS50262"/>
    </source>
</evidence>
<dbReference type="RefSeq" id="XP_005090069.1">
    <property type="nucleotide sequence ID" value="XM_005090012.1"/>
</dbReference>
<feature type="transmembrane region" description="Helical" evidence="5">
    <location>
        <begin position="206"/>
        <end position="227"/>
    </location>
</feature>